<name>A0A0B1ST34_OESDE</name>
<keyword evidence="2" id="KW-1185">Reference proteome</keyword>
<protein>
    <submittedName>
        <fullName evidence="1">Uncharacterized protein</fullName>
    </submittedName>
</protein>
<dbReference type="Proteomes" id="UP000053660">
    <property type="component" value="Unassembled WGS sequence"/>
</dbReference>
<dbReference type="AlphaFoldDB" id="A0A0B1ST34"/>
<sequence>MLNHETEHYQLGISCSFCLNHSTSGKHIGFSAESILPTDLYSVRTGIRLPT</sequence>
<evidence type="ECO:0000313" key="2">
    <source>
        <dbReference type="Proteomes" id="UP000053660"/>
    </source>
</evidence>
<organism evidence="1 2">
    <name type="scientific">Oesophagostomum dentatum</name>
    <name type="common">Nodular worm</name>
    <dbReference type="NCBI Taxonomy" id="61180"/>
    <lineage>
        <taxon>Eukaryota</taxon>
        <taxon>Metazoa</taxon>
        <taxon>Ecdysozoa</taxon>
        <taxon>Nematoda</taxon>
        <taxon>Chromadorea</taxon>
        <taxon>Rhabditida</taxon>
        <taxon>Rhabditina</taxon>
        <taxon>Rhabditomorpha</taxon>
        <taxon>Strongyloidea</taxon>
        <taxon>Strongylidae</taxon>
        <taxon>Oesophagostomum</taxon>
    </lineage>
</organism>
<reference evidence="1 2" key="1">
    <citation type="submission" date="2014-03" db="EMBL/GenBank/DDBJ databases">
        <title>Draft genome of the hookworm Oesophagostomum dentatum.</title>
        <authorList>
            <person name="Mitreva M."/>
        </authorList>
    </citation>
    <scope>NUCLEOTIDE SEQUENCE [LARGE SCALE GENOMIC DNA]</scope>
    <source>
        <strain evidence="1 2">OD-Hann</strain>
    </source>
</reference>
<proteinExistence type="predicted"/>
<dbReference type="EMBL" id="KN555745">
    <property type="protein sequence ID" value="KHJ88478.1"/>
    <property type="molecule type" value="Genomic_DNA"/>
</dbReference>
<gene>
    <name evidence="1" type="ORF">OESDEN_11726</name>
</gene>
<accession>A0A0B1ST34</accession>
<evidence type="ECO:0000313" key="1">
    <source>
        <dbReference type="EMBL" id="KHJ88478.1"/>
    </source>
</evidence>